<sequence>MSLTDQSLMLWHLDISYSRNSFGIAKTSYKDTWSRYMIQLLVFHKNNNKQLKKN</sequence>
<organism evidence="1">
    <name type="scientific">Rhizophora mucronata</name>
    <name type="common">Asiatic mangrove</name>
    <dbReference type="NCBI Taxonomy" id="61149"/>
    <lineage>
        <taxon>Eukaryota</taxon>
        <taxon>Viridiplantae</taxon>
        <taxon>Streptophyta</taxon>
        <taxon>Embryophyta</taxon>
        <taxon>Tracheophyta</taxon>
        <taxon>Spermatophyta</taxon>
        <taxon>Magnoliopsida</taxon>
        <taxon>eudicotyledons</taxon>
        <taxon>Gunneridae</taxon>
        <taxon>Pentapetalae</taxon>
        <taxon>rosids</taxon>
        <taxon>fabids</taxon>
        <taxon>Malpighiales</taxon>
        <taxon>Rhizophoraceae</taxon>
        <taxon>Rhizophora</taxon>
    </lineage>
</organism>
<name>A0A2P2MVW2_RHIMU</name>
<reference evidence="1" key="1">
    <citation type="submission" date="2018-02" db="EMBL/GenBank/DDBJ databases">
        <title>Rhizophora mucronata_Transcriptome.</title>
        <authorList>
            <person name="Meera S.P."/>
            <person name="Sreeshan A."/>
            <person name="Augustine A."/>
        </authorList>
    </citation>
    <scope>NUCLEOTIDE SEQUENCE</scope>
    <source>
        <tissue evidence="1">Leaf</tissue>
    </source>
</reference>
<proteinExistence type="predicted"/>
<accession>A0A2P2MVW2</accession>
<evidence type="ECO:0000313" key="1">
    <source>
        <dbReference type="EMBL" id="MBX34375.1"/>
    </source>
</evidence>
<dbReference type="AlphaFoldDB" id="A0A2P2MVW2"/>
<protein>
    <submittedName>
        <fullName evidence="1">Uncharacterized protein</fullName>
    </submittedName>
</protein>
<dbReference type="EMBL" id="GGEC01053891">
    <property type="protein sequence ID" value="MBX34375.1"/>
    <property type="molecule type" value="Transcribed_RNA"/>
</dbReference>